<protein>
    <recommendedName>
        <fullName evidence="2">PepSY domain-containing protein</fullName>
    </recommendedName>
</protein>
<proteinExistence type="predicted"/>
<feature type="chain" id="PRO_5031020377" description="PepSY domain-containing protein" evidence="1">
    <location>
        <begin position="21"/>
        <end position="83"/>
    </location>
</feature>
<dbReference type="Pfam" id="PF13670">
    <property type="entry name" value="PepSY_2"/>
    <property type="match status" value="1"/>
</dbReference>
<evidence type="ECO:0000313" key="4">
    <source>
        <dbReference type="Proteomes" id="UP000541426"/>
    </source>
</evidence>
<dbReference type="InterPro" id="IPR025711">
    <property type="entry name" value="PepSY"/>
</dbReference>
<gene>
    <name evidence="3" type="ORF">GGQ68_001767</name>
</gene>
<dbReference type="Proteomes" id="UP000541426">
    <property type="component" value="Unassembled WGS sequence"/>
</dbReference>
<keyword evidence="1" id="KW-0732">Signal</keyword>
<evidence type="ECO:0000259" key="2">
    <source>
        <dbReference type="Pfam" id="PF13670"/>
    </source>
</evidence>
<accession>A0A7W6DMR1</accession>
<dbReference type="RefSeq" id="WP_183965014.1">
    <property type="nucleotide sequence ID" value="NZ_BAABBZ010000018.1"/>
</dbReference>
<dbReference type="AlphaFoldDB" id="A0A7W6DMR1"/>
<evidence type="ECO:0000313" key="3">
    <source>
        <dbReference type="EMBL" id="MBB3985434.1"/>
    </source>
</evidence>
<organism evidence="3 4">
    <name type="scientific">Sagittula marina</name>
    <dbReference type="NCBI Taxonomy" id="943940"/>
    <lineage>
        <taxon>Bacteria</taxon>
        <taxon>Pseudomonadati</taxon>
        <taxon>Pseudomonadota</taxon>
        <taxon>Alphaproteobacteria</taxon>
        <taxon>Rhodobacterales</taxon>
        <taxon>Roseobacteraceae</taxon>
        <taxon>Sagittula</taxon>
    </lineage>
</organism>
<comment type="caution">
    <text evidence="3">The sequence shown here is derived from an EMBL/GenBank/DDBJ whole genome shotgun (WGS) entry which is preliminary data.</text>
</comment>
<dbReference type="EMBL" id="JACIEJ010000004">
    <property type="protein sequence ID" value="MBB3985434.1"/>
    <property type="molecule type" value="Genomic_DNA"/>
</dbReference>
<evidence type="ECO:0000256" key="1">
    <source>
        <dbReference type="SAM" id="SignalP"/>
    </source>
</evidence>
<feature type="signal peptide" evidence="1">
    <location>
        <begin position="1"/>
        <end position="20"/>
    </location>
</feature>
<keyword evidence="4" id="KW-1185">Reference proteome</keyword>
<sequence>MNRIILSGALAALLAAPAFASDDDLVLDDAMRTRITEQLTAEGYEVGKIKIEDGEYEAYAKKDGHRYEVFLDADLNVTHTKDD</sequence>
<reference evidence="3 4" key="1">
    <citation type="submission" date="2020-08" db="EMBL/GenBank/DDBJ databases">
        <title>Genomic Encyclopedia of Type Strains, Phase IV (KMG-IV): sequencing the most valuable type-strain genomes for metagenomic binning, comparative biology and taxonomic classification.</title>
        <authorList>
            <person name="Goeker M."/>
        </authorList>
    </citation>
    <scope>NUCLEOTIDE SEQUENCE [LARGE SCALE GENOMIC DNA]</scope>
    <source>
        <strain evidence="3 4">DSM 102235</strain>
    </source>
</reference>
<feature type="domain" description="PepSY" evidence="2">
    <location>
        <begin position="6"/>
        <end position="73"/>
    </location>
</feature>
<name>A0A7W6DMR1_9RHOB</name>